<evidence type="ECO:0000313" key="5">
    <source>
        <dbReference type="Ensembl" id="ENSNNAP00000016734.1"/>
    </source>
</evidence>
<dbReference type="InterPro" id="IPR036179">
    <property type="entry name" value="Ig-like_dom_sf"/>
</dbReference>
<dbReference type="SMART" id="SM00406">
    <property type="entry name" value="IGv"/>
    <property type="match status" value="1"/>
</dbReference>
<reference evidence="5" key="2">
    <citation type="submission" date="2025-09" db="UniProtKB">
        <authorList>
            <consortium name="Ensembl"/>
        </authorList>
    </citation>
    <scope>IDENTIFICATION</scope>
</reference>
<feature type="domain" description="Ig-like" evidence="4">
    <location>
        <begin position="132"/>
        <end position="278"/>
    </location>
</feature>
<dbReference type="Proteomes" id="UP000694559">
    <property type="component" value="Unplaced"/>
</dbReference>
<accession>A0A8C6XPZ5</accession>
<dbReference type="PROSITE" id="PS50835">
    <property type="entry name" value="IG_LIKE"/>
    <property type="match status" value="2"/>
</dbReference>
<feature type="region of interest" description="Disordered" evidence="1">
    <location>
        <begin position="312"/>
        <end position="422"/>
    </location>
</feature>
<dbReference type="InterPro" id="IPR042454">
    <property type="entry name" value="CLMP"/>
</dbReference>
<dbReference type="GO" id="GO:0005923">
    <property type="term" value="C:bicellular tight junction"/>
    <property type="evidence" value="ECO:0007669"/>
    <property type="project" value="Ensembl"/>
</dbReference>
<dbReference type="AlphaFoldDB" id="A0A8C6XPZ5"/>
<feature type="compositionally biased region" description="Polar residues" evidence="1">
    <location>
        <begin position="397"/>
        <end position="422"/>
    </location>
</feature>
<feature type="compositionally biased region" description="Basic and acidic residues" evidence="1">
    <location>
        <begin position="314"/>
        <end position="332"/>
    </location>
</feature>
<reference evidence="5" key="1">
    <citation type="submission" date="2025-08" db="UniProtKB">
        <authorList>
            <consortium name="Ensembl"/>
        </authorList>
    </citation>
    <scope>IDENTIFICATION</scope>
</reference>
<dbReference type="InterPro" id="IPR003599">
    <property type="entry name" value="Ig_sub"/>
</dbReference>
<evidence type="ECO:0000259" key="4">
    <source>
        <dbReference type="PROSITE" id="PS50835"/>
    </source>
</evidence>
<dbReference type="SUPFAM" id="SSF48726">
    <property type="entry name" value="Immunoglobulin"/>
    <property type="match status" value="2"/>
</dbReference>
<feature type="compositionally biased region" description="Polar residues" evidence="1">
    <location>
        <begin position="366"/>
        <end position="383"/>
    </location>
</feature>
<dbReference type="GO" id="GO:0045211">
    <property type="term" value="C:postsynaptic membrane"/>
    <property type="evidence" value="ECO:0007669"/>
    <property type="project" value="Ensembl"/>
</dbReference>
<dbReference type="GeneTree" id="ENSGT00940000161031"/>
<dbReference type="GO" id="GO:0005881">
    <property type="term" value="C:cytoplasmic microtubule"/>
    <property type="evidence" value="ECO:0007669"/>
    <property type="project" value="Ensembl"/>
</dbReference>
<keyword evidence="2" id="KW-1133">Transmembrane helix</keyword>
<dbReference type="InterPro" id="IPR013106">
    <property type="entry name" value="Ig_V-set"/>
</dbReference>
<dbReference type="GO" id="GO:0048565">
    <property type="term" value="P:digestive tract development"/>
    <property type="evidence" value="ECO:0007669"/>
    <property type="project" value="Ensembl"/>
</dbReference>
<dbReference type="OMA" id="RYSCKVK"/>
<feature type="chain" id="PRO_5034902899" evidence="3">
    <location>
        <begin position="20"/>
        <end position="422"/>
    </location>
</feature>
<dbReference type="InterPro" id="IPR007110">
    <property type="entry name" value="Ig-like_dom"/>
</dbReference>
<dbReference type="PANTHER" id="PTHR44783:SF1">
    <property type="entry name" value="CXADR-LIKE MEMBRANE PROTEIN"/>
    <property type="match status" value="1"/>
</dbReference>
<keyword evidence="2" id="KW-0472">Membrane</keyword>
<dbReference type="InterPro" id="IPR013783">
    <property type="entry name" value="Ig-like_fold"/>
</dbReference>
<dbReference type="SMART" id="SM00409">
    <property type="entry name" value="IG"/>
    <property type="match status" value="2"/>
</dbReference>
<dbReference type="GO" id="GO:0099170">
    <property type="term" value="P:postsynaptic modulation of chemical synaptic transmission"/>
    <property type="evidence" value="ECO:0007669"/>
    <property type="project" value="Ensembl"/>
</dbReference>
<keyword evidence="6" id="KW-1185">Reference proteome</keyword>
<dbReference type="Pfam" id="PF07686">
    <property type="entry name" value="V-set"/>
    <property type="match status" value="1"/>
</dbReference>
<sequence length="422" mass="46696">MSVLSILLLASCCTWMSQAQTEFKRVAEANVTLPCLHRLHLLEPASLDIEWLLKNSEAEPKVVITYAGGNIYHDMIEEQKGRVSFASNFLSGDASLEISLLQPSDSGQYTCKVKNAGQYEWTHITLKVLEKPSKPKCWKEGTASEGKEITLQCNSVSGTAPIMYTWQRVDTKGKLESLPPSTRLSEFCRFKASCRSPMNYPMSYLKVSLYILRQAIVPLNDTIMLQMSLNPAPQFILDLSNPAQIIMKNLTWMFTGSYQCTASNEAGEESCVIQVTVQHPPNVGIVAGAICGVMGVSLLIVLAVWQTIKKKEKNKYEEETPNEIREDAEAPKARLVKPGSSSLGSRSSHSGSSSTRSTENSASRSQQTLSTEATPHLTPTQHSPLEMNGRKIEPKRSNYTSLIKTEVTPTTMPAQRRAFQTV</sequence>
<name>A0A8C6XPZ5_NAJNA</name>
<proteinExistence type="predicted"/>
<dbReference type="OrthoDB" id="9446970at2759"/>
<evidence type="ECO:0000313" key="6">
    <source>
        <dbReference type="Proteomes" id="UP000694559"/>
    </source>
</evidence>
<feature type="domain" description="Ig-like" evidence="4">
    <location>
        <begin position="31"/>
        <end position="125"/>
    </location>
</feature>
<keyword evidence="2" id="KW-0812">Transmembrane</keyword>
<dbReference type="Gene3D" id="2.60.40.10">
    <property type="entry name" value="Immunoglobulins"/>
    <property type="match status" value="2"/>
</dbReference>
<dbReference type="GO" id="GO:0009986">
    <property type="term" value="C:cell surface"/>
    <property type="evidence" value="ECO:0007669"/>
    <property type="project" value="TreeGrafter"/>
</dbReference>
<dbReference type="Ensembl" id="ENSNNAT00000017556.1">
    <property type="protein sequence ID" value="ENSNNAP00000016734.1"/>
    <property type="gene ID" value="ENSNNAG00000011264.1"/>
</dbReference>
<evidence type="ECO:0000256" key="1">
    <source>
        <dbReference type="SAM" id="MobiDB-lite"/>
    </source>
</evidence>
<protein>
    <submittedName>
        <fullName evidence="5">CXADR like membrane protein</fullName>
    </submittedName>
</protein>
<dbReference type="PANTHER" id="PTHR44783">
    <property type="entry name" value="CXADR-LIKE MEMBRANE PROTEIN"/>
    <property type="match status" value="1"/>
</dbReference>
<keyword evidence="3" id="KW-0732">Signal</keyword>
<feature type="compositionally biased region" description="Low complexity" evidence="1">
    <location>
        <begin position="339"/>
        <end position="365"/>
    </location>
</feature>
<organism evidence="5 6">
    <name type="scientific">Naja naja</name>
    <name type="common">Indian cobra</name>
    <dbReference type="NCBI Taxonomy" id="35670"/>
    <lineage>
        <taxon>Eukaryota</taxon>
        <taxon>Metazoa</taxon>
        <taxon>Chordata</taxon>
        <taxon>Craniata</taxon>
        <taxon>Vertebrata</taxon>
        <taxon>Euteleostomi</taxon>
        <taxon>Lepidosauria</taxon>
        <taxon>Squamata</taxon>
        <taxon>Bifurcata</taxon>
        <taxon>Unidentata</taxon>
        <taxon>Episquamata</taxon>
        <taxon>Toxicofera</taxon>
        <taxon>Serpentes</taxon>
        <taxon>Colubroidea</taxon>
        <taxon>Elapidae</taxon>
        <taxon>Elapinae</taxon>
        <taxon>Naja</taxon>
    </lineage>
</organism>
<evidence type="ECO:0000256" key="2">
    <source>
        <dbReference type="SAM" id="Phobius"/>
    </source>
</evidence>
<evidence type="ECO:0000256" key="3">
    <source>
        <dbReference type="SAM" id="SignalP"/>
    </source>
</evidence>
<gene>
    <name evidence="5" type="primary">CLMP</name>
</gene>
<feature type="signal peptide" evidence="3">
    <location>
        <begin position="1"/>
        <end position="19"/>
    </location>
</feature>
<feature type="transmembrane region" description="Helical" evidence="2">
    <location>
        <begin position="283"/>
        <end position="305"/>
    </location>
</feature>